<proteinExistence type="inferred from homology"/>
<comment type="subunit">
    <text evidence="4">Oligomer with a subunit composition of (alpha,beta,gamma)6.</text>
</comment>
<dbReference type="PIRSF" id="PIRSF002736">
    <property type="entry name" value="Citrt_lyas_gamma"/>
    <property type="match status" value="1"/>
</dbReference>
<dbReference type="HAMAP" id="MF_00805">
    <property type="entry name" value="CitD"/>
    <property type="match status" value="1"/>
</dbReference>
<dbReference type="NCBIfam" id="TIGR01608">
    <property type="entry name" value="citD"/>
    <property type="match status" value="1"/>
</dbReference>
<evidence type="ECO:0000256" key="2">
    <source>
        <dbReference type="ARBA" id="ARBA00022490"/>
    </source>
</evidence>
<dbReference type="InterPro" id="IPR006495">
    <property type="entry name" value="CitD"/>
</dbReference>
<dbReference type="NCBIfam" id="NF009726">
    <property type="entry name" value="PRK13253.1"/>
    <property type="match status" value="1"/>
</dbReference>
<dbReference type="Proteomes" id="UP001589792">
    <property type="component" value="Unassembled WGS sequence"/>
</dbReference>
<evidence type="ECO:0000256" key="3">
    <source>
        <dbReference type="ARBA" id="ARBA00022553"/>
    </source>
</evidence>
<evidence type="ECO:0000313" key="5">
    <source>
        <dbReference type="EMBL" id="MFC0225129.1"/>
    </source>
</evidence>
<dbReference type="EMBL" id="JBHLXG010000003">
    <property type="protein sequence ID" value="MFC0225129.1"/>
    <property type="molecule type" value="Genomic_DNA"/>
</dbReference>
<evidence type="ECO:0000256" key="1">
    <source>
        <dbReference type="ARBA" id="ARBA00004496"/>
    </source>
</evidence>
<evidence type="ECO:0000313" key="6">
    <source>
        <dbReference type="Proteomes" id="UP001589792"/>
    </source>
</evidence>
<sequence>MKLLREAVAGTLESSDVMIRIAPLTDQEIDIVISSMVEKQFGAAIRRTVLEVLQHYQLRGVQVMVDDKGALDCILRARLHTALLRASEDGSAPWEKPL</sequence>
<gene>
    <name evidence="4 5" type="primary">citD</name>
    <name evidence="5" type="ORF">ACFFJ3_01150</name>
</gene>
<keyword evidence="6" id="KW-1185">Reference proteome</keyword>
<protein>
    <recommendedName>
        <fullName evidence="4">Citrate lyase acyl carrier protein</fullName>
    </recommendedName>
    <alternativeName>
        <fullName evidence="4">Citrate lyase gamma chain</fullName>
    </alternativeName>
</protein>
<dbReference type="RefSeq" id="WP_380672150.1">
    <property type="nucleotide sequence ID" value="NZ_CP173186.1"/>
</dbReference>
<dbReference type="Pfam" id="PF06857">
    <property type="entry name" value="ACP"/>
    <property type="match status" value="1"/>
</dbReference>
<keyword evidence="2 4" id="KW-0963">Cytoplasm</keyword>
<comment type="similarity">
    <text evidence="4">Belongs to the CitD family.</text>
</comment>
<organism evidence="5 6">
    <name type="scientific">Serratia aquatilis</name>
    <dbReference type="NCBI Taxonomy" id="1737515"/>
    <lineage>
        <taxon>Bacteria</taxon>
        <taxon>Pseudomonadati</taxon>
        <taxon>Pseudomonadota</taxon>
        <taxon>Gammaproteobacteria</taxon>
        <taxon>Enterobacterales</taxon>
        <taxon>Yersiniaceae</taxon>
        <taxon>Serratia</taxon>
    </lineage>
</organism>
<evidence type="ECO:0000256" key="4">
    <source>
        <dbReference type="HAMAP-Rule" id="MF_00805"/>
    </source>
</evidence>
<dbReference type="InterPro" id="IPR023439">
    <property type="entry name" value="Mal_deCO2ase/Cit_lyase_ACP"/>
</dbReference>
<comment type="subcellular location">
    <subcellularLocation>
        <location evidence="1 4">Cytoplasm</location>
    </subcellularLocation>
</comment>
<comment type="function">
    <text evidence="4">Covalent carrier of the coenzyme of citrate lyase.</text>
</comment>
<keyword evidence="3 4" id="KW-0597">Phosphoprotein</keyword>
<feature type="modified residue" description="O-(phosphoribosyl dephospho-coenzyme A)serine" evidence="4">
    <location>
        <position position="14"/>
    </location>
</feature>
<accession>A0ABV6E843</accession>
<comment type="caution">
    <text evidence="5">The sequence shown here is derived from an EMBL/GenBank/DDBJ whole genome shotgun (WGS) entry which is preliminary data.</text>
</comment>
<keyword evidence="5" id="KW-0456">Lyase</keyword>
<reference evidence="5 6" key="1">
    <citation type="submission" date="2024-09" db="EMBL/GenBank/DDBJ databases">
        <authorList>
            <person name="Sun Q."/>
            <person name="Mori K."/>
        </authorList>
    </citation>
    <scope>NUCLEOTIDE SEQUENCE [LARGE SCALE GENOMIC DNA]</scope>
    <source>
        <strain evidence="5 6">CCM 8626</strain>
    </source>
</reference>
<dbReference type="GO" id="GO:0008815">
    <property type="term" value="F:citrate (pro-3S)-lyase activity"/>
    <property type="evidence" value="ECO:0007669"/>
    <property type="project" value="UniProtKB-EC"/>
</dbReference>
<name>A0ABV6E843_9GAMM</name>